<dbReference type="AlphaFoldDB" id="X0XI88"/>
<keyword evidence="1" id="KW-0812">Transmembrane</keyword>
<evidence type="ECO:0000313" key="2">
    <source>
        <dbReference type="EMBL" id="GAG35097.1"/>
    </source>
</evidence>
<name>X0XI88_9ZZZZ</name>
<protein>
    <submittedName>
        <fullName evidence="2">Uncharacterized protein</fullName>
    </submittedName>
</protein>
<organism evidence="2">
    <name type="scientific">marine sediment metagenome</name>
    <dbReference type="NCBI Taxonomy" id="412755"/>
    <lineage>
        <taxon>unclassified sequences</taxon>
        <taxon>metagenomes</taxon>
        <taxon>ecological metagenomes</taxon>
    </lineage>
</organism>
<accession>X0XI88</accession>
<keyword evidence="1" id="KW-1133">Transmembrane helix</keyword>
<dbReference type="PROSITE" id="PS51257">
    <property type="entry name" value="PROKAR_LIPOPROTEIN"/>
    <property type="match status" value="1"/>
</dbReference>
<evidence type="ECO:0000256" key="1">
    <source>
        <dbReference type="SAM" id="Phobius"/>
    </source>
</evidence>
<feature type="transmembrane region" description="Helical" evidence="1">
    <location>
        <begin position="6"/>
        <end position="26"/>
    </location>
</feature>
<sequence length="129" mass="14244">MNREGTIVIVVLVIVVLLTYACYQFVDRMAVENIAAKTQSEITQLGTCVSSGEELLRTLLAYPTSVREQWGGIYDQQKLLCSRIVYDRAVPYGRGRFTVIAPRLAEDKVAGLRFGMVNESGKLSLGGLL</sequence>
<proteinExistence type="predicted"/>
<comment type="caution">
    <text evidence="2">The sequence shown here is derived from an EMBL/GenBank/DDBJ whole genome shotgun (WGS) entry which is preliminary data.</text>
</comment>
<reference evidence="2" key="1">
    <citation type="journal article" date="2014" name="Front. Microbiol.">
        <title>High frequency of phylogenetically diverse reductive dehalogenase-homologous genes in deep subseafloor sedimentary metagenomes.</title>
        <authorList>
            <person name="Kawai M."/>
            <person name="Futagami T."/>
            <person name="Toyoda A."/>
            <person name="Takaki Y."/>
            <person name="Nishi S."/>
            <person name="Hori S."/>
            <person name="Arai W."/>
            <person name="Tsubouchi T."/>
            <person name="Morono Y."/>
            <person name="Uchiyama I."/>
            <person name="Ito T."/>
            <person name="Fujiyama A."/>
            <person name="Inagaki F."/>
            <person name="Takami H."/>
        </authorList>
    </citation>
    <scope>NUCLEOTIDE SEQUENCE</scope>
    <source>
        <strain evidence="2">Expedition CK06-06</strain>
    </source>
</reference>
<feature type="non-terminal residue" evidence="2">
    <location>
        <position position="129"/>
    </location>
</feature>
<gene>
    <name evidence="2" type="ORF">S01H1_70637</name>
</gene>
<keyword evidence="1" id="KW-0472">Membrane</keyword>
<dbReference type="EMBL" id="BARS01046983">
    <property type="protein sequence ID" value="GAG35097.1"/>
    <property type="molecule type" value="Genomic_DNA"/>
</dbReference>